<evidence type="ECO:0000256" key="2">
    <source>
        <dbReference type="SAM" id="MobiDB-lite"/>
    </source>
</evidence>
<gene>
    <name evidence="3" type="ORF">Fcan01_22621</name>
</gene>
<dbReference type="PANTHER" id="PTHR13109">
    <property type="entry name" value="NEUROCHONDRIN"/>
    <property type="match status" value="1"/>
</dbReference>
<dbReference type="STRING" id="158441.A0A226DAX3"/>
<dbReference type="GO" id="GO:0030425">
    <property type="term" value="C:dendrite"/>
    <property type="evidence" value="ECO:0007669"/>
    <property type="project" value="TreeGrafter"/>
</dbReference>
<dbReference type="InterPro" id="IPR011989">
    <property type="entry name" value="ARM-like"/>
</dbReference>
<proteinExistence type="inferred from homology"/>
<evidence type="ECO:0000313" key="3">
    <source>
        <dbReference type="EMBL" id="OXA42705.1"/>
    </source>
</evidence>
<feature type="region of interest" description="Disordered" evidence="2">
    <location>
        <begin position="507"/>
        <end position="526"/>
    </location>
</feature>
<dbReference type="Pfam" id="PF05536">
    <property type="entry name" value="Neurochondrin"/>
    <property type="match status" value="1"/>
</dbReference>
<evidence type="ECO:0000313" key="4">
    <source>
        <dbReference type="Proteomes" id="UP000198287"/>
    </source>
</evidence>
<sequence length="777" mass="86529">MSAKIDPAVQKCIGALQGAKNDTEKMAALFLVTKVVKGSKLTADGRNALFEAIGFKFLLRLLVSPSTPECPAVLYKSVALTILTTFCSDPKIAESKDMLDAVPIFLDIIEKADEEGDEEDDQLLQVVRESYHCLKSVASVGMGKDALVSSGAIPRLCELFANQAFNCDEALEIIATVGTKLKHKTWAQSPDSFVDIMDRLTLQFETDQSDQKFELCGLMAGIIPTSNITTEDFYTKFWPSAILKGLVDILSSKITEKQRNPALRLASVMLSTLGVDWIIKKTEQGPEAYQFLVLLVHLSCIEVRMALENRSLDKVMANDDLIGACYSIIETTVRFMSGTHFENLDEKQKEQVFHSLKGAYWAVLGFINQIQKEAMKNPRKFWDARKKLLTCASIRCLAAWLADEAASMKEDVYKILPFMLALAFETLQDDEDSLSPENQVLAEVGKCMEPLMPEVLVTLLPALCNFTAEERGVHMIMDSEGEQHLSRFLNHNWSVYKNLKEVLEKKLRPKKPGSKKGTPGEEELEMSQEEIKSTLIRLRVAMQNTCNIFINTTVLDPDVVATSSVFQQLMRWAFNAMPHLTNNEDDLPLMGNVASLGLLSLMNIAKKTLDAKQRGESISPEEDFITTQLISGSDNTAFRFGQAVVRFVWDAHLPDEVQSPPSLEITANYRSVWNEIKEMWFLSLQTVGGLLDILPWLADFCAESGFLEALIKNISLAYKSRIEQGTMSAYEDFLCQATLCKNSEKAASVLKSKGPALAKSHHLRALGKALKEVGVEL</sequence>
<protein>
    <submittedName>
        <fullName evidence="3">Neurochondrin</fullName>
    </submittedName>
</protein>
<dbReference type="GO" id="GO:0031175">
    <property type="term" value="P:neuron projection development"/>
    <property type="evidence" value="ECO:0007669"/>
    <property type="project" value="TreeGrafter"/>
</dbReference>
<evidence type="ECO:0000256" key="1">
    <source>
        <dbReference type="ARBA" id="ARBA00006927"/>
    </source>
</evidence>
<dbReference type="OMA" id="IVHYKKP"/>
<dbReference type="Gene3D" id="1.25.10.10">
    <property type="entry name" value="Leucine-rich Repeat Variant"/>
    <property type="match status" value="1"/>
</dbReference>
<dbReference type="SUPFAM" id="SSF48371">
    <property type="entry name" value="ARM repeat"/>
    <property type="match status" value="1"/>
</dbReference>
<dbReference type="Proteomes" id="UP000198287">
    <property type="component" value="Unassembled WGS sequence"/>
</dbReference>
<comment type="similarity">
    <text evidence="1">Belongs to the neurochondrin family.</text>
</comment>
<name>A0A226DAX3_FOLCA</name>
<comment type="caution">
    <text evidence="3">The sequence shown here is derived from an EMBL/GenBank/DDBJ whole genome shotgun (WGS) entry which is preliminary data.</text>
</comment>
<accession>A0A226DAX3</accession>
<dbReference type="InterPro" id="IPR008709">
    <property type="entry name" value="Neurochondrin"/>
</dbReference>
<dbReference type="InterPro" id="IPR016024">
    <property type="entry name" value="ARM-type_fold"/>
</dbReference>
<dbReference type="EMBL" id="LNIX01000025">
    <property type="protein sequence ID" value="OXA42705.1"/>
    <property type="molecule type" value="Genomic_DNA"/>
</dbReference>
<dbReference type="OrthoDB" id="8186546at2759"/>
<organism evidence="3 4">
    <name type="scientific">Folsomia candida</name>
    <name type="common">Springtail</name>
    <dbReference type="NCBI Taxonomy" id="158441"/>
    <lineage>
        <taxon>Eukaryota</taxon>
        <taxon>Metazoa</taxon>
        <taxon>Ecdysozoa</taxon>
        <taxon>Arthropoda</taxon>
        <taxon>Hexapoda</taxon>
        <taxon>Collembola</taxon>
        <taxon>Entomobryomorpha</taxon>
        <taxon>Isotomoidea</taxon>
        <taxon>Isotomidae</taxon>
        <taxon>Proisotominae</taxon>
        <taxon>Folsomia</taxon>
    </lineage>
</organism>
<reference evidence="3 4" key="1">
    <citation type="submission" date="2015-12" db="EMBL/GenBank/DDBJ databases">
        <title>The genome of Folsomia candida.</title>
        <authorList>
            <person name="Faddeeva A."/>
            <person name="Derks M.F."/>
            <person name="Anvar Y."/>
            <person name="Smit S."/>
            <person name="Van Straalen N."/>
            <person name="Roelofs D."/>
        </authorList>
    </citation>
    <scope>NUCLEOTIDE SEQUENCE [LARGE SCALE GENOMIC DNA]</scope>
    <source>
        <strain evidence="3 4">VU population</strain>
        <tissue evidence="3">Whole body</tissue>
    </source>
</reference>
<dbReference type="PANTHER" id="PTHR13109:SF7">
    <property type="entry name" value="NEUROCHONDRIN"/>
    <property type="match status" value="1"/>
</dbReference>
<dbReference type="GO" id="GO:0048168">
    <property type="term" value="P:regulation of neuronal synaptic plasticity"/>
    <property type="evidence" value="ECO:0007669"/>
    <property type="project" value="TreeGrafter"/>
</dbReference>
<dbReference type="AlphaFoldDB" id="A0A226DAX3"/>
<keyword evidence="4" id="KW-1185">Reference proteome</keyword>